<evidence type="ECO:0000313" key="14">
    <source>
        <dbReference type="Proteomes" id="UP000189410"/>
    </source>
</evidence>
<dbReference type="SUPFAM" id="SSF50249">
    <property type="entry name" value="Nucleic acid-binding proteins"/>
    <property type="match status" value="1"/>
</dbReference>
<feature type="binding site" evidence="9">
    <location>
        <position position="91"/>
    </location>
    <ligand>
        <name>[4Fe-4S] cluster</name>
        <dbReference type="ChEBI" id="CHEBI:49883"/>
    </ligand>
</feature>
<keyword evidence="6 9" id="KW-0479">Metal-binding</keyword>
<feature type="binding site" evidence="9 10">
    <location>
        <position position="369"/>
    </location>
    <ligand>
        <name>S-adenosyl-L-methionine</name>
        <dbReference type="ChEBI" id="CHEBI:59789"/>
    </ligand>
</feature>
<keyword evidence="2 9" id="KW-0698">rRNA processing</keyword>
<feature type="binding site" evidence="9">
    <location>
        <position position="348"/>
    </location>
    <ligand>
        <name>S-adenosyl-L-methionine</name>
        <dbReference type="ChEBI" id="CHEBI:59789"/>
    </ligand>
</feature>
<evidence type="ECO:0000256" key="11">
    <source>
        <dbReference type="PROSITE-ProRule" id="PRU10015"/>
    </source>
</evidence>
<reference evidence="13 14" key="1">
    <citation type="journal article" date="2017" name="Genome Announc.">
        <title>Draft Genome Sequences of Salinivibrio proteolyticus, Salinivibrio sharmensis, Salinivibrio siamensis, Salinivibrio costicola subsp. alcaliphilus, Salinivibrio costicola subsp. vallismortis, and 29 New Isolates Belonging to the Genus Salinivibrio.</title>
        <authorList>
            <person name="Lopez-Hermoso C."/>
            <person name="de la Haba R.R."/>
            <person name="Sanchez-Porro C."/>
            <person name="Bayliss S.C."/>
            <person name="Feil E.J."/>
            <person name="Ventosa A."/>
        </authorList>
    </citation>
    <scope>NUCLEOTIDE SEQUENCE [LARGE SCALE GENOMIC DNA]</scope>
    <source>
        <strain evidence="13 14">JCM 14472</strain>
    </source>
</reference>
<keyword evidence="8 9" id="KW-0411">Iron-sulfur</keyword>
<evidence type="ECO:0000259" key="12">
    <source>
        <dbReference type="PROSITE" id="PS50926"/>
    </source>
</evidence>
<dbReference type="SUPFAM" id="SSF53335">
    <property type="entry name" value="S-adenosyl-L-methionine-dependent methyltransferases"/>
    <property type="match status" value="1"/>
</dbReference>
<keyword evidence="1 9" id="KW-0004">4Fe-4S</keyword>
<proteinExistence type="inferred from homology"/>
<keyword evidence="7 9" id="KW-0408">Iron</keyword>
<evidence type="ECO:0000256" key="9">
    <source>
        <dbReference type="HAMAP-Rule" id="MF_01010"/>
    </source>
</evidence>
<feature type="active site" evidence="11">
    <location>
        <position position="395"/>
    </location>
</feature>
<feature type="binding site" evidence="9 10">
    <location>
        <position position="300"/>
    </location>
    <ligand>
        <name>S-adenosyl-L-methionine</name>
        <dbReference type="ChEBI" id="CHEBI:59789"/>
    </ligand>
</feature>
<keyword evidence="3 9" id="KW-0489">Methyltransferase</keyword>
<evidence type="ECO:0000256" key="7">
    <source>
        <dbReference type="ARBA" id="ARBA00023004"/>
    </source>
</evidence>
<evidence type="ECO:0000256" key="3">
    <source>
        <dbReference type="ARBA" id="ARBA00022603"/>
    </source>
</evidence>
<dbReference type="Gene3D" id="3.40.50.150">
    <property type="entry name" value="Vaccinia Virus protein VP39"/>
    <property type="match status" value="1"/>
</dbReference>
<comment type="caution">
    <text evidence="13">The sequence shown here is derived from an EMBL/GenBank/DDBJ whole genome shotgun (WGS) entry which is preliminary data.</text>
</comment>
<evidence type="ECO:0000256" key="6">
    <source>
        <dbReference type="ARBA" id="ARBA00022723"/>
    </source>
</evidence>
<dbReference type="InterPro" id="IPR030390">
    <property type="entry name" value="MeTrfase_TrmA_AS"/>
</dbReference>
<keyword evidence="14" id="KW-1185">Reference proteome</keyword>
<dbReference type="Pfam" id="PF01938">
    <property type="entry name" value="TRAM"/>
    <property type="match status" value="1"/>
</dbReference>
<feature type="binding site" evidence="9">
    <location>
        <position position="168"/>
    </location>
    <ligand>
        <name>[4Fe-4S] cluster</name>
        <dbReference type="ChEBI" id="CHEBI:49883"/>
    </ligand>
</feature>
<evidence type="ECO:0000256" key="2">
    <source>
        <dbReference type="ARBA" id="ARBA00022552"/>
    </source>
</evidence>
<dbReference type="PROSITE" id="PS01231">
    <property type="entry name" value="TRMA_2"/>
    <property type="match status" value="1"/>
</dbReference>
<dbReference type="InterPro" id="IPR012340">
    <property type="entry name" value="NA-bd_OB-fold"/>
</dbReference>
<dbReference type="PROSITE" id="PS50926">
    <property type="entry name" value="TRAM"/>
    <property type="match status" value="1"/>
</dbReference>
<dbReference type="PROSITE" id="PS51687">
    <property type="entry name" value="SAM_MT_RNA_M5U"/>
    <property type="match status" value="1"/>
</dbReference>
<feature type="binding site" evidence="9 10">
    <location>
        <position position="321"/>
    </location>
    <ligand>
        <name>S-adenosyl-L-methionine</name>
        <dbReference type="ChEBI" id="CHEBI:59789"/>
    </ligand>
</feature>
<gene>
    <name evidence="13" type="primary">rumA</name>
    <name evidence="9" type="synonym">rlmD</name>
    <name evidence="13" type="ORF">BZG73_00575</name>
</gene>
<dbReference type="PANTHER" id="PTHR11061">
    <property type="entry name" value="RNA M5U METHYLTRANSFERASE"/>
    <property type="match status" value="1"/>
</dbReference>
<dbReference type="NCBIfam" id="TIGR00479">
    <property type="entry name" value="rumA"/>
    <property type="match status" value="1"/>
</dbReference>
<comment type="similarity">
    <text evidence="9">Belongs to the class I-like SAM-binding methyltransferase superfamily. RNA M5U methyltransferase family. RlmD subfamily.</text>
</comment>
<dbReference type="EC" id="2.1.1.190" evidence="9"/>
<evidence type="ECO:0000256" key="5">
    <source>
        <dbReference type="ARBA" id="ARBA00022691"/>
    </source>
</evidence>
<evidence type="ECO:0000256" key="10">
    <source>
        <dbReference type="PROSITE-ProRule" id="PRU01024"/>
    </source>
</evidence>
<dbReference type="PANTHER" id="PTHR11061:SF49">
    <property type="entry name" value="23S RRNA (URACIL(1939)-C(5))-METHYLTRANSFERASE RLMD"/>
    <property type="match status" value="1"/>
</dbReference>
<keyword evidence="5 9" id="KW-0949">S-adenosyl-L-methionine</keyword>
<dbReference type="Pfam" id="PF05958">
    <property type="entry name" value="tRNA_U5-meth_tr"/>
    <property type="match status" value="1"/>
</dbReference>
<feature type="binding site" evidence="9">
    <location>
        <position position="82"/>
    </location>
    <ligand>
        <name>[4Fe-4S] cluster</name>
        <dbReference type="ChEBI" id="CHEBI:49883"/>
    </ligand>
</feature>
<dbReference type="InterPro" id="IPR001566">
    <property type="entry name" value="23S_rRNA_MeTrfase_RlmD"/>
</dbReference>
<dbReference type="Gene3D" id="2.40.50.140">
    <property type="entry name" value="Nucleic acid-binding proteins"/>
    <property type="match status" value="1"/>
</dbReference>
<dbReference type="InterPro" id="IPR010280">
    <property type="entry name" value="U5_MeTrfase_fam"/>
</dbReference>
<evidence type="ECO:0000256" key="8">
    <source>
        <dbReference type="ARBA" id="ARBA00023014"/>
    </source>
</evidence>
<comment type="catalytic activity">
    <reaction evidence="9">
        <text>uridine(1939) in 23S rRNA + S-adenosyl-L-methionine = 5-methyluridine(1939) in 23S rRNA + S-adenosyl-L-homocysteine + H(+)</text>
        <dbReference type="Rhea" id="RHEA:42908"/>
        <dbReference type="Rhea" id="RHEA-COMP:10278"/>
        <dbReference type="Rhea" id="RHEA-COMP:10279"/>
        <dbReference type="ChEBI" id="CHEBI:15378"/>
        <dbReference type="ChEBI" id="CHEBI:57856"/>
        <dbReference type="ChEBI" id="CHEBI:59789"/>
        <dbReference type="ChEBI" id="CHEBI:65315"/>
        <dbReference type="ChEBI" id="CHEBI:74447"/>
        <dbReference type="EC" id="2.1.1.190"/>
    </reaction>
</comment>
<protein>
    <recommendedName>
        <fullName evidence="9">23S rRNA (uracil(1939)-C(5))-methyltransferase RlmD</fullName>
        <ecNumber evidence="9">2.1.1.190</ecNumber>
    </recommendedName>
    <alternativeName>
        <fullName evidence="9">23S rRNA(m5U1939)-methyltransferase</fullName>
    </alternativeName>
</protein>
<comment type="function">
    <text evidence="9">Catalyzes the formation of 5-methyl-uridine at position 1939 (m5U1939) in 23S rRNA.</text>
</comment>
<dbReference type="InterPro" id="IPR029063">
    <property type="entry name" value="SAM-dependent_MTases_sf"/>
</dbReference>
<accession>A0ABX3KFM5</accession>
<dbReference type="EMBL" id="MUFB01000001">
    <property type="protein sequence ID" value="OOE87807.1"/>
    <property type="molecule type" value="Genomic_DNA"/>
</dbReference>
<dbReference type="Gene3D" id="2.40.50.1070">
    <property type="match status" value="1"/>
</dbReference>
<feature type="binding site" evidence="9">
    <location>
        <position position="88"/>
    </location>
    <ligand>
        <name>[4Fe-4S] cluster</name>
        <dbReference type="ChEBI" id="CHEBI:49883"/>
    </ligand>
</feature>
<evidence type="ECO:0000256" key="4">
    <source>
        <dbReference type="ARBA" id="ARBA00022679"/>
    </source>
</evidence>
<name>A0ABX3KFM5_9GAMM</name>
<dbReference type="HAMAP" id="MF_01010">
    <property type="entry name" value="23SrRNA_methyltr_RlmD"/>
    <property type="match status" value="1"/>
</dbReference>
<feature type="binding site" evidence="9 10">
    <location>
        <position position="271"/>
    </location>
    <ligand>
        <name>S-adenosyl-L-methionine</name>
        <dbReference type="ChEBI" id="CHEBI:59789"/>
    </ligand>
</feature>
<dbReference type="Proteomes" id="UP000189410">
    <property type="component" value="Unassembled WGS sequence"/>
</dbReference>
<keyword evidence="4 9" id="KW-0808">Transferase</keyword>
<evidence type="ECO:0000313" key="13">
    <source>
        <dbReference type="EMBL" id="OOE87807.1"/>
    </source>
</evidence>
<organism evidence="13 14">
    <name type="scientific">Salinivibrio siamensis</name>
    <dbReference type="NCBI Taxonomy" id="414286"/>
    <lineage>
        <taxon>Bacteria</taxon>
        <taxon>Pseudomonadati</taxon>
        <taxon>Pseudomonadota</taxon>
        <taxon>Gammaproteobacteria</taxon>
        <taxon>Vibrionales</taxon>
        <taxon>Vibrionaceae</taxon>
        <taxon>Salinivibrio</taxon>
    </lineage>
</organism>
<dbReference type="CDD" id="cd02440">
    <property type="entry name" value="AdoMet_MTases"/>
    <property type="match status" value="1"/>
</dbReference>
<feature type="active site" description="Nucleophile" evidence="9 10">
    <location>
        <position position="395"/>
    </location>
</feature>
<dbReference type="RefSeq" id="WP_077667324.1">
    <property type="nucleotide sequence ID" value="NZ_MUFB01000001.1"/>
</dbReference>
<dbReference type="NCBIfam" id="NF009639">
    <property type="entry name" value="PRK13168.1"/>
    <property type="match status" value="1"/>
</dbReference>
<dbReference type="PROSITE" id="PS01230">
    <property type="entry name" value="TRMA_1"/>
    <property type="match status" value="1"/>
</dbReference>
<feature type="domain" description="TRAM" evidence="12">
    <location>
        <begin position="10"/>
        <end position="69"/>
    </location>
</feature>
<dbReference type="InterPro" id="IPR030391">
    <property type="entry name" value="MeTrfase_TrmA_CS"/>
</dbReference>
<sequence length="443" mass="49160">MARFFKPEKKKKVEQKHQLLTIERLDHHGDGVGFLQKKPVFVPGTLPGEQALVQLTEQKRQYARGQLIKLDNQAAQRIEPGCPLYQQCGGCSLQHLDHQAQVAHKQQTLNELMQKFAGDEITLSTPIEDAAWHYRRRARISLQVDKKGALAMGFRARQRSAIITVNQCPVLSAPLNRLLSSLRPCLESLRGRRVLGHLDVIDADNTSVVSLRTTKGLHNDDRHALMAWAQTQDCTLYLYQGDMAPERLVGPAPYYNMAGCQLAFAPSDFIQVNAKVNQEMVGQALDWLALEQDDRVLDLFCGLGNFSVPMAKRVKHVVGIEGVQAMVDQAADNAAKNGCENAEFYQADLNSDALMGEWAQQDFTKILLDPARAGAAGVIDFVAQSKASHIVYVSCNPATLARDARVLLDNGYQLVTLGMLDMFPQTGHMESMALFMPVTKRLA</sequence>
<feature type="binding site" evidence="9">
    <location>
        <position position="305"/>
    </location>
    <ligand>
        <name>S-adenosyl-L-methionine</name>
        <dbReference type="ChEBI" id="CHEBI:59789"/>
    </ligand>
</feature>
<evidence type="ECO:0000256" key="1">
    <source>
        <dbReference type="ARBA" id="ARBA00022485"/>
    </source>
</evidence>
<dbReference type="InterPro" id="IPR002792">
    <property type="entry name" value="TRAM_dom"/>
</dbReference>